<accession>A0ABS6EDI0</accession>
<dbReference type="NCBIfam" id="NF007148">
    <property type="entry name" value="PRK09585.3-2"/>
    <property type="match status" value="1"/>
</dbReference>
<dbReference type="HAMAP" id="MF_01270">
    <property type="entry name" value="AnhMurNAc_kinase"/>
    <property type="match status" value="1"/>
</dbReference>
<dbReference type="EMBL" id="JAHLQF010000001">
    <property type="protein sequence ID" value="MBU5483254.1"/>
    <property type="molecule type" value="Genomic_DNA"/>
</dbReference>
<evidence type="ECO:0000256" key="1">
    <source>
        <dbReference type="HAMAP-Rule" id="MF_01270"/>
    </source>
</evidence>
<keyword evidence="1" id="KW-0067">ATP-binding</keyword>
<comment type="function">
    <text evidence="1">Catalyzes the specific phosphorylation of 1,6-anhydro-N-acetylmuramic acid (anhMurNAc) with the simultaneous cleavage of the 1,6-anhydro ring, generating MurNAc-6-P. Is required for the utilization of anhMurNAc either imported from the medium or derived from its own cell wall murein, and thus plays a role in cell wall recycling.</text>
</comment>
<keyword evidence="1 2" id="KW-0418">Kinase</keyword>
<proteinExistence type="inferred from homology"/>
<dbReference type="GO" id="GO:0016301">
    <property type="term" value="F:kinase activity"/>
    <property type="evidence" value="ECO:0007669"/>
    <property type="project" value="UniProtKB-KW"/>
</dbReference>
<comment type="catalytic activity">
    <reaction evidence="1">
        <text>1,6-anhydro-N-acetyl-beta-muramate + ATP + H2O = N-acetyl-D-muramate 6-phosphate + ADP + H(+)</text>
        <dbReference type="Rhea" id="RHEA:24952"/>
        <dbReference type="ChEBI" id="CHEBI:15377"/>
        <dbReference type="ChEBI" id="CHEBI:15378"/>
        <dbReference type="ChEBI" id="CHEBI:30616"/>
        <dbReference type="ChEBI" id="CHEBI:58690"/>
        <dbReference type="ChEBI" id="CHEBI:58722"/>
        <dbReference type="ChEBI" id="CHEBI:456216"/>
        <dbReference type="EC" id="2.7.1.170"/>
    </reaction>
</comment>
<keyword evidence="1 2" id="KW-0808">Transferase</keyword>
<dbReference type="Proteomes" id="UP000726170">
    <property type="component" value="Unassembled WGS sequence"/>
</dbReference>
<name>A0ABS6EDI0_9CLOT</name>
<comment type="similarity">
    <text evidence="1">Belongs to the anhydro-N-acetylmuramic acid kinase family.</text>
</comment>
<keyword evidence="3" id="KW-1185">Reference proteome</keyword>
<evidence type="ECO:0000313" key="2">
    <source>
        <dbReference type="EMBL" id="MBU5483254.1"/>
    </source>
</evidence>
<comment type="pathway">
    <text evidence="1">Cell wall biogenesis; peptidoglycan recycling.</text>
</comment>
<feature type="binding site" evidence="1">
    <location>
        <begin position="21"/>
        <end position="28"/>
    </location>
    <ligand>
        <name>ATP</name>
        <dbReference type="ChEBI" id="CHEBI:30616"/>
    </ligand>
</feature>
<dbReference type="PANTHER" id="PTHR30605:SF0">
    <property type="entry name" value="ANHYDRO-N-ACETYLMURAMIC ACID KINASE"/>
    <property type="match status" value="1"/>
</dbReference>
<dbReference type="CDD" id="cd24050">
    <property type="entry name" value="ASKHA_NBD_ANMK"/>
    <property type="match status" value="1"/>
</dbReference>
<dbReference type="RefSeq" id="WP_216437650.1">
    <property type="nucleotide sequence ID" value="NZ_JAHLQF010000001.1"/>
</dbReference>
<dbReference type="NCBIfam" id="NF007142">
    <property type="entry name" value="PRK09585.2-1"/>
    <property type="match status" value="1"/>
</dbReference>
<dbReference type="NCBIfam" id="NF007151">
    <property type="entry name" value="PRK09585.3-6"/>
    <property type="match status" value="1"/>
</dbReference>
<keyword evidence="1" id="KW-0119">Carbohydrate metabolism</keyword>
<reference evidence="2 3" key="1">
    <citation type="submission" date="2021-06" db="EMBL/GenBank/DDBJ databases">
        <authorList>
            <person name="Sun Q."/>
            <person name="Li D."/>
        </authorList>
    </citation>
    <scope>NUCLEOTIDE SEQUENCE [LARGE SCALE GENOMIC DNA]</scope>
    <source>
        <strain evidence="2 3">MSJ-11</strain>
    </source>
</reference>
<dbReference type="PANTHER" id="PTHR30605">
    <property type="entry name" value="ANHYDRO-N-ACETYLMURAMIC ACID KINASE"/>
    <property type="match status" value="1"/>
</dbReference>
<keyword evidence="1" id="KW-0547">Nucleotide-binding</keyword>
<evidence type="ECO:0000313" key="3">
    <source>
        <dbReference type="Proteomes" id="UP000726170"/>
    </source>
</evidence>
<dbReference type="InterPro" id="IPR005338">
    <property type="entry name" value="Anhydro_N_Ac-Mur_kinase"/>
</dbReference>
<sequence length="387" mass="42717">MEKLIKLYNKDKKLVVGLMSGTSLDGIDCALVKIEGNGINTKIKPIYFHNLPMPDEIRREILQCCSIESSNVEKICRLNFKLGELFAHTVISLCNKNKIELSHIDLIGSHGQTIYHIPQNSTLQIGELCVIAERTNIPVVGDFRVRDVAAGGHGAPLVPYTEYLLYRSENKTRILQNIGGIGNATILPKNSTLDQVIAFDTGPGNMIIDRVVLELTNGEKSFDKDGTIAGKGKVHKKLLDEMMNHPYMKTLPPKTTGREVFGVDYAKSLLDKCSSMNLCKEDIVATVTAFTVESIAYHYEKYVFNKYHVDEVIIGGGGSYNNTLISMLEQRLPMISIKIQEAFGYSSDAKEAIAFAVLANETIHGNYNNVPSVTGAKHPVVMGKIIV</sequence>
<dbReference type="EC" id="2.7.1.170" evidence="1"/>
<dbReference type="Pfam" id="PF03702">
    <property type="entry name" value="AnmK"/>
    <property type="match status" value="1"/>
</dbReference>
<gene>
    <name evidence="1" type="primary">anmK</name>
    <name evidence="2" type="ORF">KQI86_02870</name>
</gene>
<protein>
    <recommendedName>
        <fullName evidence="1">Anhydro-N-acetylmuramic acid kinase</fullName>
        <ecNumber evidence="1">2.7.1.170</ecNumber>
    </recommendedName>
    <alternativeName>
        <fullName evidence="1">AnhMurNAc kinase</fullName>
    </alternativeName>
</protein>
<organism evidence="2 3">
    <name type="scientific">Clostridium mobile</name>
    <dbReference type="NCBI Taxonomy" id="2841512"/>
    <lineage>
        <taxon>Bacteria</taxon>
        <taxon>Bacillati</taxon>
        <taxon>Bacillota</taxon>
        <taxon>Clostridia</taxon>
        <taxon>Eubacteriales</taxon>
        <taxon>Clostridiaceae</taxon>
        <taxon>Clostridium</taxon>
    </lineage>
</organism>
<comment type="caution">
    <text evidence="2">The sequence shown here is derived from an EMBL/GenBank/DDBJ whole genome shotgun (WGS) entry which is preliminary data.</text>
</comment>
<comment type="pathway">
    <text evidence="1">Amino-sugar metabolism; 1,6-anhydro-N-acetylmuramate degradation.</text>
</comment>